<dbReference type="InterPro" id="IPR000595">
    <property type="entry name" value="cNMP-bd_dom"/>
</dbReference>
<evidence type="ECO:0000256" key="2">
    <source>
        <dbReference type="ARBA" id="ARBA00023125"/>
    </source>
</evidence>
<dbReference type="Gene3D" id="1.10.10.10">
    <property type="entry name" value="Winged helix-like DNA-binding domain superfamily/Winged helix DNA-binding domain"/>
    <property type="match status" value="1"/>
</dbReference>
<dbReference type="PRINTS" id="PR00034">
    <property type="entry name" value="HTHCRP"/>
</dbReference>
<sequence length="247" mass="27623">MDDAKLQLQALLPTAIRHRPWIDSVSLRAHEIDGHQALIRAGGSPQRLYFVAKGWLSGSTLLSQKLRPISSLHIRGDTIGLTWLSAPNPVEDVSTLTPAELISVPMAEFRDWLSRDTVLGEFVMREIVRSMMNLQIMSAVAGHMKAPDRLAYFLFIMLKRCRRSFNTSLTTLQLPMTQEEIGRLLGLTNVSVNRAFRSLEAEGLIQTGRQTVMFHNEAAFAERFDLDTRPALIDQLVGAQLDLTDAA</sequence>
<proteinExistence type="predicted"/>
<comment type="caution">
    <text evidence="5">The sequence shown here is derived from an EMBL/GenBank/DDBJ whole genome shotgun (WGS) entry which is preliminary data.</text>
</comment>
<evidence type="ECO:0000313" key="6">
    <source>
        <dbReference type="Proteomes" id="UP001161390"/>
    </source>
</evidence>
<gene>
    <name evidence="5" type="ORF">GCM10007854_14130</name>
</gene>
<reference evidence="5" key="2">
    <citation type="submission" date="2023-01" db="EMBL/GenBank/DDBJ databases">
        <title>Draft genome sequence of Algimonas porphyrae strain NBRC 108216.</title>
        <authorList>
            <person name="Sun Q."/>
            <person name="Mori K."/>
        </authorList>
    </citation>
    <scope>NUCLEOTIDE SEQUENCE</scope>
    <source>
        <strain evidence="5">NBRC 108216</strain>
    </source>
</reference>
<evidence type="ECO:0000313" key="5">
    <source>
        <dbReference type="EMBL" id="GLQ20458.1"/>
    </source>
</evidence>
<dbReference type="CDD" id="cd00038">
    <property type="entry name" value="CAP_ED"/>
    <property type="match status" value="1"/>
</dbReference>
<keyword evidence="2" id="KW-0238">DNA-binding</keyword>
<keyword evidence="1" id="KW-0805">Transcription regulation</keyword>
<dbReference type="InterPro" id="IPR014710">
    <property type="entry name" value="RmlC-like_jellyroll"/>
</dbReference>
<dbReference type="InterPro" id="IPR012318">
    <property type="entry name" value="HTH_CRP"/>
</dbReference>
<reference evidence="5" key="1">
    <citation type="journal article" date="2014" name="Int. J. Syst. Evol. Microbiol.">
        <title>Complete genome of a new Firmicutes species belonging to the dominant human colonic microbiota ('Ruminococcus bicirculans') reveals two chromosomes and a selective capacity to utilize plant glucans.</title>
        <authorList>
            <consortium name="NISC Comparative Sequencing Program"/>
            <person name="Wegmann U."/>
            <person name="Louis P."/>
            <person name="Goesmann A."/>
            <person name="Henrissat B."/>
            <person name="Duncan S.H."/>
            <person name="Flint H.J."/>
        </authorList>
    </citation>
    <scope>NUCLEOTIDE SEQUENCE</scope>
    <source>
        <strain evidence="5">NBRC 108216</strain>
    </source>
</reference>
<dbReference type="RefSeq" id="WP_284371081.1">
    <property type="nucleotide sequence ID" value="NZ_BSNJ01000003.1"/>
</dbReference>
<dbReference type="Proteomes" id="UP001161390">
    <property type="component" value="Unassembled WGS sequence"/>
</dbReference>
<protein>
    <recommendedName>
        <fullName evidence="4">HTH crp-type domain-containing protein</fullName>
    </recommendedName>
</protein>
<dbReference type="CDD" id="cd00092">
    <property type="entry name" value="HTH_CRP"/>
    <property type="match status" value="1"/>
</dbReference>
<evidence type="ECO:0000256" key="3">
    <source>
        <dbReference type="ARBA" id="ARBA00023163"/>
    </source>
</evidence>
<keyword evidence="3" id="KW-0804">Transcription</keyword>
<organism evidence="5 6">
    <name type="scientific">Algimonas porphyrae</name>
    <dbReference type="NCBI Taxonomy" id="1128113"/>
    <lineage>
        <taxon>Bacteria</taxon>
        <taxon>Pseudomonadati</taxon>
        <taxon>Pseudomonadota</taxon>
        <taxon>Alphaproteobacteria</taxon>
        <taxon>Maricaulales</taxon>
        <taxon>Robiginitomaculaceae</taxon>
        <taxon>Algimonas</taxon>
    </lineage>
</organism>
<dbReference type="PROSITE" id="PS51063">
    <property type="entry name" value="HTH_CRP_2"/>
    <property type="match status" value="1"/>
</dbReference>
<accession>A0ABQ5UZ91</accession>
<dbReference type="SUPFAM" id="SSF46785">
    <property type="entry name" value="Winged helix' DNA-binding domain"/>
    <property type="match status" value="1"/>
</dbReference>
<dbReference type="InterPro" id="IPR036388">
    <property type="entry name" value="WH-like_DNA-bd_sf"/>
</dbReference>
<evidence type="ECO:0000256" key="1">
    <source>
        <dbReference type="ARBA" id="ARBA00023015"/>
    </source>
</evidence>
<dbReference type="Pfam" id="PF00027">
    <property type="entry name" value="cNMP_binding"/>
    <property type="match status" value="1"/>
</dbReference>
<dbReference type="Gene3D" id="2.60.120.10">
    <property type="entry name" value="Jelly Rolls"/>
    <property type="match status" value="1"/>
</dbReference>
<dbReference type="SMART" id="SM00419">
    <property type="entry name" value="HTH_CRP"/>
    <property type="match status" value="1"/>
</dbReference>
<dbReference type="InterPro" id="IPR036390">
    <property type="entry name" value="WH_DNA-bd_sf"/>
</dbReference>
<keyword evidence="6" id="KW-1185">Reference proteome</keyword>
<feature type="domain" description="HTH crp-type" evidence="4">
    <location>
        <begin position="144"/>
        <end position="218"/>
    </location>
</feature>
<dbReference type="InterPro" id="IPR018490">
    <property type="entry name" value="cNMP-bd_dom_sf"/>
</dbReference>
<dbReference type="EMBL" id="BSNJ01000003">
    <property type="protein sequence ID" value="GLQ20458.1"/>
    <property type="molecule type" value="Genomic_DNA"/>
</dbReference>
<dbReference type="SUPFAM" id="SSF51206">
    <property type="entry name" value="cAMP-binding domain-like"/>
    <property type="match status" value="1"/>
</dbReference>
<evidence type="ECO:0000259" key="4">
    <source>
        <dbReference type="PROSITE" id="PS51063"/>
    </source>
</evidence>
<name>A0ABQ5UZ91_9PROT</name>
<dbReference type="Pfam" id="PF13545">
    <property type="entry name" value="HTH_Crp_2"/>
    <property type="match status" value="1"/>
</dbReference>